<gene>
    <name evidence="3" type="primary">KNAG0C01540</name>
    <name evidence="3" type="ordered locus">KNAG_0C01540</name>
</gene>
<dbReference type="OMA" id="SSEWETH"/>
<dbReference type="InterPro" id="IPR028211">
    <property type="entry name" value="Ntr2"/>
</dbReference>
<proteinExistence type="predicted"/>
<evidence type="ECO:0000256" key="1">
    <source>
        <dbReference type="SAM" id="Coils"/>
    </source>
</evidence>
<reference evidence="4" key="2">
    <citation type="submission" date="2012-08" db="EMBL/GenBank/DDBJ databases">
        <title>Genome sequence of Kazachstania naganishii.</title>
        <authorList>
            <person name="Gordon J.L."/>
            <person name="Armisen D."/>
            <person name="Proux-Wera E."/>
            <person name="OhEigeartaigh S.S."/>
            <person name="Byrne K.P."/>
            <person name="Wolfe K.H."/>
        </authorList>
    </citation>
    <scope>NUCLEOTIDE SEQUENCE [LARGE SCALE GENOMIC DNA]</scope>
    <source>
        <strain evidence="4">ATCC MYA-139 / BCRC 22969 / CBS 8797 / CCRC 22969 / KCTC 17520 / NBRC 10181 / NCYC 3082</strain>
    </source>
</reference>
<dbReference type="KEGG" id="kng:KNAG_0C01540"/>
<dbReference type="GO" id="GO:0000390">
    <property type="term" value="P:spliceosomal complex disassembly"/>
    <property type="evidence" value="ECO:0007669"/>
    <property type="project" value="InterPro"/>
</dbReference>
<dbReference type="OrthoDB" id="4067234at2759"/>
<dbReference type="STRING" id="1071383.J7RW95"/>
<reference evidence="3 4" key="1">
    <citation type="journal article" date="2011" name="Proc. Natl. Acad. Sci. U.S.A.">
        <title>Evolutionary erosion of yeast sex chromosomes by mating-type switching accidents.</title>
        <authorList>
            <person name="Gordon J.L."/>
            <person name="Armisen D."/>
            <person name="Proux-Wera E."/>
            <person name="Oheigeartaigh S.S."/>
            <person name="Byrne K.P."/>
            <person name="Wolfe K.H."/>
        </authorList>
    </citation>
    <scope>NUCLEOTIDE SEQUENCE [LARGE SCALE GENOMIC DNA]</scope>
    <source>
        <strain evidence="4">ATCC MYA-139 / BCRC 22969 / CBS 8797 / CCRC 22969 / KCTC 17520 / NBRC 10181 / NCYC 3082</strain>
    </source>
</reference>
<dbReference type="GO" id="GO:0071008">
    <property type="term" value="C:U2-type post-mRNA release spliceosomal complex"/>
    <property type="evidence" value="ECO:0007669"/>
    <property type="project" value="InterPro"/>
</dbReference>
<feature type="region of interest" description="Disordered" evidence="2">
    <location>
        <begin position="1"/>
        <end position="45"/>
    </location>
</feature>
<evidence type="ECO:0000256" key="2">
    <source>
        <dbReference type="SAM" id="MobiDB-lite"/>
    </source>
</evidence>
<accession>J7RW95</accession>
<dbReference type="Proteomes" id="UP000006310">
    <property type="component" value="Chromosome 3"/>
</dbReference>
<sequence length="296" mass="34738">MALKKRSKIKLPALVNDDEDDDYKKQTSNTLLPQLSESDDENDNADVTIKLEKSRARRNKLRATFETQDRVPEPSSNILYHDEIDLLKQKKERKDDTQEVVLNMEDMVERGDISDTEVVSPNNEKIRPKTNVQLEETKYFKMLNSEDKSDIIDTINRQGGVEKDNERDDIADFVMTEFEDERLALTSKELRRQVELKRRLIKETLQNDEHGSSDEQEWEEHVLEKNQVKLDQGLKLPELSELDEKDINEDIDTLLKRQNVKLDRVKLQNKHAQEEYHTLEKERDTLLDSLNSISFT</sequence>
<keyword evidence="1" id="KW-0175">Coiled coil</keyword>
<dbReference type="GeneID" id="34524947"/>
<feature type="coiled-coil region" evidence="1">
    <location>
        <begin position="255"/>
        <end position="289"/>
    </location>
</feature>
<dbReference type="HOGENOM" id="CLU_940308_0_0_1"/>
<name>J7RW95_HUIN7</name>
<dbReference type="RefSeq" id="XP_022463513.1">
    <property type="nucleotide sequence ID" value="XM_022606859.1"/>
</dbReference>
<dbReference type="Pfam" id="PF15458">
    <property type="entry name" value="NTR2"/>
    <property type="match status" value="1"/>
</dbReference>
<dbReference type="eggNOG" id="ENOG502SA8V">
    <property type="taxonomic scope" value="Eukaryota"/>
</dbReference>
<dbReference type="AlphaFoldDB" id="J7RW95"/>
<organism evidence="3 4">
    <name type="scientific">Huiozyma naganishii (strain ATCC MYA-139 / BCRC 22969 / CBS 8797 / KCTC 17520 / NBRC 10181 / NCYC 3082 / Yp74L-3)</name>
    <name type="common">Yeast</name>
    <name type="synonym">Kazachstania naganishii</name>
    <dbReference type="NCBI Taxonomy" id="1071383"/>
    <lineage>
        <taxon>Eukaryota</taxon>
        <taxon>Fungi</taxon>
        <taxon>Dikarya</taxon>
        <taxon>Ascomycota</taxon>
        <taxon>Saccharomycotina</taxon>
        <taxon>Saccharomycetes</taxon>
        <taxon>Saccharomycetales</taxon>
        <taxon>Saccharomycetaceae</taxon>
        <taxon>Huiozyma</taxon>
    </lineage>
</organism>
<keyword evidence="4" id="KW-1185">Reference proteome</keyword>
<evidence type="ECO:0000313" key="4">
    <source>
        <dbReference type="Proteomes" id="UP000006310"/>
    </source>
</evidence>
<dbReference type="EMBL" id="HE978316">
    <property type="protein sequence ID" value="CCK69267.1"/>
    <property type="molecule type" value="Genomic_DNA"/>
</dbReference>
<feature type="compositionally biased region" description="Polar residues" evidence="2">
    <location>
        <begin position="26"/>
        <end position="36"/>
    </location>
</feature>
<protein>
    <submittedName>
        <fullName evidence="3">Uncharacterized protein</fullName>
    </submittedName>
</protein>
<evidence type="ECO:0000313" key="3">
    <source>
        <dbReference type="EMBL" id="CCK69267.1"/>
    </source>
</evidence>